<sequence length="458" mass="51697">MPSPKNIIQTQRAFFYEGNTSPIEFRKAALIKLKKLLNAYQEELIQAIHSDFKKSEFETILTEIAMIKLELRKHISNLKKWSKPQKVSSSILNFPSKDYIYKQPYGVVLIISPWNYPLLLAIQPLISAIAAGNCVVLKPSEVSSNTSAVIAKMINDNFPPEYISVILGDVEKTTEILENKFDKIFFTGSTSVGKIIQKKAAETLTPTVLELGGKSPCVITKSANLEIAAKRITFGKFVNAGQTCIAPDFIWIDESIKDDFLIILKRTIVDFYGDEIESNPDFPRVINNKQFLRLEKYLDNGKLYFGGKSDSNTNYIEPTILDEISFTDLIMQDEIFGPILPVLTFKNLAEVVNHNHENEKPLAMYLFSTDQTEIKNFMTQTQFGGGCVNDVLSHIINDKVPFGGFGSSGLGNYHGKFGFDAFVHFKSVVYRKNWLDFKIKYAPYAKKSGIIKKLLSKF</sequence>
<dbReference type="AlphaFoldDB" id="A0A3P3W6W4"/>
<dbReference type="InterPro" id="IPR012394">
    <property type="entry name" value="Aldehyde_DH_NAD(P)"/>
</dbReference>
<dbReference type="RefSeq" id="WP_125018839.1">
    <property type="nucleotide sequence ID" value="NZ_RQVQ01000014.1"/>
</dbReference>
<comment type="caution">
    <text evidence="9">The sequence shown here is derived from an EMBL/GenBank/DDBJ whole genome shotgun (WGS) entry which is preliminary data.</text>
</comment>
<protein>
    <recommendedName>
        <fullName evidence="4">Aldehyde dehydrogenase</fullName>
    </recommendedName>
</protein>
<keyword evidence="2 4" id="KW-0560">Oxidoreductase</keyword>
<evidence type="ECO:0000256" key="2">
    <source>
        <dbReference type="ARBA" id="ARBA00023002"/>
    </source>
</evidence>
<keyword evidence="3" id="KW-0520">NAD</keyword>
<evidence type="ECO:0000313" key="10">
    <source>
        <dbReference type="Proteomes" id="UP000275719"/>
    </source>
</evidence>
<evidence type="ECO:0000256" key="4">
    <source>
        <dbReference type="PIRNR" id="PIRNR036492"/>
    </source>
</evidence>
<dbReference type="InterPro" id="IPR016160">
    <property type="entry name" value="Ald_DH_CS_CYS"/>
</dbReference>
<evidence type="ECO:0000256" key="3">
    <source>
        <dbReference type="ARBA" id="ARBA00023027"/>
    </source>
</evidence>
<dbReference type="EMBL" id="RQVQ01000014">
    <property type="protein sequence ID" value="RRJ90925.1"/>
    <property type="molecule type" value="Genomic_DNA"/>
</dbReference>
<evidence type="ECO:0000313" key="9">
    <source>
        <dbReference type="EMBL" id="RRJ90925.1"/>
    </source>
</evidence>
<dbReference type="InterPro" id="IPR016161">
    <property type="entry name" value="Ald_DH/histidinol_DH"/>
</dbReference>
<gene>
    <name evidence="9" type="ORF">EG240_07830</name>
</gene>
<dbReference type="PANTHER" id="PTHR43570">
    <property type="entry name" value="ALDEHYDE DEHYDROGENASE"/>
    <property type="match status" value="1"/>
</dbReference>
<evidence type="ECO:0000256" key="1">
    <source>
        <dbReference type="ARBA" id="ARBA00009986"/>
    </source>
</evidence>
<dbReference type="InterPro" id="IPR029510">
    <property type="entry name" value="Ald_DH_CS_GLU"/>
</dbReference>
<dbReference type="SUPFAM" id="SSF53720">
    <property type="entry name" value="ALDH-like"/>
    <property type="match status" value="1"/>
</dbReference>
<dbReference type="OrthoDB" id="9762913at2"/>
<evidence type="ECO:0000256" key="5">
    <source>
        <dbReference type="PIRSR" id="PIRSR036492-1"/>
    </source>
</evidence>
<dbReference type="GO" id="GO:0005737">
    <property type="term" value="C:cytoplasm"/>
    <property type="evidence" value="ECO:0007669"/>
    <property type="project" value="TreeGrafter"/>
</dbReference>
<organism evidence="9 10">
    <name type="scientific">Paenimyroides tangerinum</name>
    <dbReference type="NCBI Taxonomy" id="2488728"/>
    <lineage>
        <taxon>Bacteria</taxon>
        <taxon>Pseudomonadati</taxon>
        <taxon>Bacteroidota</taxon>
        <taxon>Flavobacteriia</taxon>
        <taxon>Flavobacteriales</taxon>
        <taxon>Flavobacteriaceae</taxon>
        <taxon>Paenimyroides</taxon>
    </lineage>
</organism>
<dbReference type="InterPro" id="IPR016163">
    <property type="entry name" value="Ald_DH_C"/>
</dbReference>
<evidence type="ECO:0000256" key="6">
    <source>
        <dbReference type="PROSITE-ProRule" id="PRU10007"/>
    </source>
</evidence>
<dbReference type="InterPro" id="IPR016162">
    <property type="entry name" value="Ald_DH_N"/>
</dbReference>
<evidence type="ECO:0000256" key="7">
    <source>
        <dbReference type="RuleBase" id="RU003345"/>
    </source>
</evidence>
<dbReference type="Pfam" id="PF00171">
    <property type="entry name" value="Aldedh"/>
    <property type="match status" value="1"/>
</dbReference>
<dbReference type="GO" id="GO:0006081">
    <property type="term" value="P:aldehyde metabolic process"/>
    <property type="evidence" value="ECO:0007669"/>
    <property type="project" value="InterPro"/>
</dbReference>
<evidence type="ECO:0000259" key="8">
    <source>
        <dbReference type="Pfam" id="PF00171"/>
    </source>
</evidence>
<dbReference type="Proteomes" id="UP000275719">
    <property type="component" value="Unassembled WGS sequence"/>
</dbReference>
<feature type="domain" description="Aldehyde dehydrogenase" evidence="8">
    <location>
        <begin position="12"/>
        <end position="428"/>
    </location>
</feature>
<dbReference type="FunFam" id="3.40.605.10:FF:000004">
    <property type="entry name" value="Aldehyde dehydrogenase"/>
    <property type="match status" value="1"/>
</dbReference>
<proteinExistence type="inferred from homology"/>
<feature type="active site" evidence="5 6">
    <location>
        <position position="210"/>
    </location>
</feature>
<reference evidence="9 10" key="1">
    <citation type="submission" date="2018-11" db="EMBL/GenBank/DDBJ databases">
        <title>Flavobacterium sp. nov., YIM 102701-2 draft genome.</title>
        <authorList>
            <person name="Li G."/>
            <person name="Jiang Y."/>
        </authorList>
    </citation>
    <scope>NUCLEOTIDE SEQUENCE [LARGE SCALE GENOMIC DNA]</scope>
    <source>
        <strain evidence="9 10">YIM 102701-2</strain>
    </source>
</reference>
<dbReference type="InterPro" id="IPR015590">
    <property type="entry name" value="Aldehyde_DH_dom"/>
</dbReference>
<dbReference type="FunFam" id="3.40.309.10:FF:000003">
    <property type="entry name" value="Aldehyde dehydrogenase"/>
    <property type="match status" value="1"/>
</dbReference>
<dbReference type="PROSITE" id="PS00687">
    <property type="entry name" value="ALDEHYDE_DEHYDR_GLU"/>
    <property type="match status" value="1"/>
</dbReference>
<comment type="similarity">
    <text evidence="1 4 7">Belongs to the aldehyde dehydrogenase family.</text>
</comment>
<keyword evidence="10" id="KW-1185">Reference proteome</keyword>
<name>A0A3P3W6W4_9FLAO</name>
<accession>A0A3P3W6W4</accession>
<dbReference type="PIRSF" id="PIRSF036492">
    <property type="entry name" value="ALDH"/>
    <property type="match status" value="1"/>
</dbReference>
<dbReference type="Gene3D" id="3.40.605.10">
    <property type="entry name" value="Aldehyde Dehydrogenase, Chain A, domain 1"/>
    <property type="match status" value="1"/>
</dbReference>
<dbReference type="PANTHER" id="PTHR43570:SF16">
    <property type="entry name" value="ALDEHYDE DEHYDROGENASE TYPE III, ISOFORM Q"/>
    <property type="match status" value="1"/>
</dbReference>
<dbReference type="PROSITE" id="PS00070">
    <property type="entry name" value="ALDEHYDE_DEHYDR_CYS"/>
    <property type="match status" value="1"/>
</dbReference>
<feature type="active site" evidence="5">
    <location>
        <position position="244"/>
    </location>
</feature>
<dbReference type="GO" id="GO:0004029">
    <property type="term" value="F:aldehyde dehydrogenase (NAD+) activity"/>
    <property type="evidence" value="ECO:0007669"/>
    <property type="project" value="TreeGrafter"/>
</dbReference>
<dbReference type="Gene3D" id="3.40.309.10">
    <property type="entry name" value="Aldehyde Dehydrogenase, Chain A, domain 2"/>
    <property type="match status" value="1"/>
</dbReference>